<reference evidence="2" key="1">
    <citation type="submission" date="2020-11" db="EMBL/GenBank/DDBJ databases">
        <title>Isolation and identification of active actinomycetes.</title>
        <authorList>
            <person name="Yu B."/>
        </authorList>
    </citation>
    <scope>NUCLEOTIDE SEQUENCE</scope>
    <source>
        <strain evidence="2">NEAU-YB345</strain>
    </source>
</reference>
<accession>A0A931AVZ9</accession>
<sequence length="87" mass="8552">MQRWTGRITKAVVAGAVAVAGLAAGAGSAHAAGASAYRSDNTGGNYTYAIAASTNTVDETTEVIPAAQQHMNAAGAATADTIIETGD</sequence>
<comment type="caution">
    <text evidence="2">The sequence shown here is derived from an EMBL/GenBank/DDBJ whole genome shotgun (WGS) entry which is preliminary data.</text>
</comment>
<keyword evidence="1" id="KW-0732">Signal</keyword>
<feature type="signal peptide" evidence="1">
    <location>
        <begin position="1"/>
        <end position="31"/>
    </location>
</feature>
<evidence type="ECO:0008006" key="4">
    <source>
        <dbReference type="Google" id="ProtNLM"/>
    </source>
</evidence>
<dbReference type="RefSeq" id="WP_196191695.1">
    <property type="nucleotide sequence ID" value="NZ_JADPRT010000001.1"/>
</dbReference>
<protein>
    <recommendedName>
        <fullName evidence="4">Secreted protein</fullName>
    </recommendedName>
</protein>
<dbReference type="AlphaFoldDB" id="A0A931AVZ9"/>
<dbReference type="Proteomes" id="UP000657385">
    <property type="component" value="Unassembled WGS sequence"/>
</dbReference>
<feature type="chain" id="PRO_5037507273" description="Secreted protein" evidence="1">
    <location>
        <begin position="32"/>
        <end position="87"/>
    </location>
</feature>
<proteinExistence type="predicted"/>
<evidence type="ECO:0000313" key="3">
    <source>
        <dbReference type="Proteomes" id="UP000657385"/>
    </source>
</evidence>
<dbReference type="EMBL" id="JADPRT010000001">
    <property type="protein sequence ID" value="MBF9066490.1"/>
    <property type="molecule type" value="Genomic_DNA"/>
</dbReference>
<evidence type="ECO:0000313" key="2">
    <source>
        <dbReference type="EMBL" id="MBF9066490.1"/>
    </source>
</evidence>
<keyword evidence="3" id="KW-1185">Reference proteome</keyword>
<evidence type="ECO:0000256" key="1">
    <source>
        <dbReference type="SAM" id="SignalP"/>
    </source>
</evidence>
<name>A0A931AVZ9_9ACTN</name>
<organism evidence="2 3">
    <name type="scientific">Streptacidiphilus fuscans</name>
    <dbReference type="NCBI Taxonomy" id="2789292"/>
    <lineage>
        <taxon>Bacteria</taxon>
        <taxon>Bacillati</taxon>
        <taxon>Actinomycetota</taxon>
        <taxon>Actinomycetes</taxon>
        <taxon>Kitasatosporales</taxon>
        <taxon>Streptomycetaceae</taxon>
        <taxon>Streptacidiphilus</taxon>
    </lineage>
</organism>
<gene>
    <name evidence="2" type="ORF">I2501_00385</name>
</gene>